<dbReference type="SUPFAM" id="SSF52047">
    <property type="entry name" value="RNI-like"/>
    <property type="match status" value="1"/>
</dbReference>
<feature type="region of interest" description="Disordered" evidence="2">
    <location>
        <begin position="727"/>
        <end position="815"/>
    </location>
</feature>
<dbReference type="PaxDb" id="353153-Q4D7I4"/>
<name>Q4D7I4_TRYCC</name>
<feature type="compositionally biased region" description="Basic and acidic residues" evidence="2">
    <location>
        <begin position="757"/>
        <end position="777"/>
    </location>
</feature>
<dbReference type="KEGG" id="tcr:511801.10"/>
<dbReference type="Proteomes" id="UP000002296">
    <property type="component" value="Unassembled WGS sequence"/>
</dbReference>
<dbReference type="RefSeq" id="XP_810328.1">
    <property type="nucleotide sequence ID" value="XM_805235.1"/>
</dbReference>
<evidence type="ECO:0000256" key="2">
    <source>
        <dbReference type="SAM" id="MobiDB-lite"/>
    </source>
</evidence>
<keyword evidence="1" id="KW-0175">Coiled coil</keyword>
<comment type="caution">
    <text evidence="4">The sequence shown here is derived from an EMBL/GenBank/DDBJ whole genome shotgun (WGS) entry which is preliminary data.</text>
</comment>
<feature type="compositionally biased region" description="Basic and acidic residues" evidence="2">
    <location>
        <begin position="457"/>
        <end position="469"/>
    </location>
</feature>
<feature type="transmembrane region" description="Helical" evidence="3">
    <location>
        <begin position="26"/>
        <end position="43"/>
    </location>
</feature>
<dbReference type="InterPro" id="IPR032675">
    <property type="entry name" value="LRR_dom_sf"/>
</dbReference>
<dbReference type="InterPro" id="IPR045203">
    <property type="entry name" value="RanGAP1/2"/>
</dbReference>
<feature type="compositionally biased region" description="Basic and acidic residues" evidence="2">
    <location>
        <begin position="110"/>
        <end position="119"/>
    </location>
</feature>
<feature type="compositionally biased region" description="Basic residues" evidence="2">
    <location>
        <begin position="491"/>
        <end position="500"/>
    </location>
</feature>
<evidence type="ECO:0000256" key="1">
    <source>
        <dbReference type="SAM" id="Coils"/>
    </source>
</evidence>
<dbReference type="SMR" id="Q4D7I4"/>
<keyword evidence="5" id="KW-1185">Reference proteome</keyword>
<feature type="region of interest" description="Disordered" evidence="2">
    <location>
        <begin position="457"/>
        <end position="478"/>
    </location>
</feature>
<evidence type="ECO:0000256" key="3">
    <source>
        <dbReference type="SAM" id="Phobius"/>
    </source>
</evidence>
<keyword evidence="3" id="KW-1133">Transmembrane helix</keyword>
<reference evidence="4 5" key="1">
    <citation type="journal article" date="2005" name="Science">
        <title>The genome sequence of Trypanosoma cruzi, etiologic agent of Chagas disease.</title>
        <authorList>
            <person name="El-Sayed N.M."/>
            <person name="Myler P.J."/>
            <person name="Bartholomeu D.C."/>
            <person name="Nilsson D."/>
            <person name="Aggarwal G."/>
            <person name="Tran A.N."/>
            <person name="Ghedin E."/>
            <person name="Worthey E.A."/>
            <person name="Delcher A.L."/>
            <person name="Blandin G."/>
            <person name="Westenberger S.J."/>
            <person name="Caler E."/>
            <person name="Cerqueira G.C."/>
            <person name="Branche C."/>
            <person name="Haas B."/>
            <person name="Anupama A."/>
            <person name="Arner E."/>
            <person name="Aslund L."/>
            <person name="Attipoe P."/>
            <person name="Bontempi E."/>
            <person name="Bringaud F."/>
            <person name="Burton P."/>
            <person name="Cadag E."/>
            <person name="Campbell D.A."/>
            <person name="Carrington M."/>
            <person name="Crabtree J."/>
            <person name="Darban H."/>
            <person name="da Silveira J.F."/>
            <person name="de Jong P."/>
            <person name="Edwards K."/>
            <person name="Englund P.T."/>
            <person name="Fazelina G."/>
            <person name="Feldblyum T."/>
            <person name="Ferella M."/>
            <person name="Frasch A.C."/>
            <person name="Gull K."/>
            <person name="Horn D."/>
            <person name="Hou L."/>
            <person name="Huang Y."/>
            <person name="Kindlund E."/>
            <person name="Klingbeil M."/>
            <person name="Kluge S."/>
            <person name="Koo H."/>
            <person name="Lacerda D."/>
            <person name="Levin M.J."/>
            <person name="Lorenzi H."/>
            <person name="Louie T."/>
            <person name="Machado C.R."/>
            <person name="McCulloch R."/>
            <person name="McKenna A."/>
            <person name="Mizuno Y."/>
            <person name="Mottram J.C."/>
            <person name="Nelson S."/>
            <person name="Ochaya S."/>
            <person name="Osoegawa K."/>
            <person name="Pai G."/>
            <person name="Parsons M."/>
            <person name="Pentony M."/>
            <person name="Pettersson U."/>
            <person name="Pop M."/>
            <person name="Ramirez J.L."/>
            <person name="Rinta J."/>
            <person name="Robertson L."/>
            <person name="Salzberg S.L."/>
            <person name="Sanchez D.O."/>
            <person name="Seyler A."/>
            <person name="Sharma R."/>
            <person name="Shetty J."/>
            <person name="Simpson A.J."/>
            <person name="Sisk E."/>
            <person name="Tammi M.T."/>
            <person name="Tarleton R."/>
            <person name="Teixeira S."/>
            <person name="Van Aken S."/>
            <person name="Vogt C."/>
            <person name="Ward P.N."/>
            <person name="Wickstead B."/>
            <person name="Wortman J."/>
            <person name="White O."/>
            <person name="Fraser C.M."/>
            <person name="Stuart K.D."/>
            <person name="Andersson B."/>
        </authorList>
    </citation>
    <scope>NUCLEOTIDE SEQUENCE [LARGE SCALE GENOMIC DNA]</scope>
    <source>
        <strain evidence="4 5">CL Brener</strain>
    </source>
</reference>
<sequence length="815" mass="90211">MCIFSPLFSFFFFFDGREGEEEVCPLFFLFGLRPLFLFFFFFLPLRPRAVRTLKTFVSGVFFFLSFAVVFFCSFSQRVHSSRKRGRNYNIWTHTYTHKTRTTTKKTGRKTGRDREESTEMTRVQSDAATVYVEACNREHAECALELVQAFENNDREANLSDRSVQLNDVDLSCIAEALCSTAHSIRVLNLEGNAFGMAGLQALLEAVEKNPGILRELRLGRNKLKDQAAVVIGHALSRDGCGLKVLDLSENDITKLGVIPIAAAIGDGSCDVVELSFHNNKIEADAATYLGQAIRHAGKLRHLHLGYNAIRDAGAAQLAQCIPVTVSLSTLDLTANRIGPSGGKELARALMTNSCNIQRLNLRHNLFDSETIEMYAEVIKTNTSLIQLFLGFMNPTPHSAALVLSALCANRSLLLLDIYGWKLHVEDAWKIIDSIQRTNGTIAAIVTDACQSIAKRIDEGNDEREDRGQHPIYFGPDDRDAYIATKSLRRFSRAQSRRQSRASSRGAMSSRTGSPSHRRAVERSHSYKDSSVHTPHSTRAHQEISYQSTQSMSVAAKEELQHYRRTASGINDPVTIPSRENTLSQLEYQSGDAMRQTVEQLRRELSEQKQIQRALEFRVAALESRLEGMCCNKTFDSVDRTHVSRAAGGSSHGRGTLNRFNDGYKKNGSSYRSSSQNDAYRFSENTPYSHMAASVGVSHRKESIERSKSAEAISFELRQNGIAASGAAGGGGMAAAHSASSGASGGPAEFPHISVARTERSEPPAEPLELPKERRPAEAMLQTSTRVVDNYQPQLAPSPSKDKDPPRRKGSIRSA</sequence>
<dbReference type="OMA" id="MSEPHER"/>
<dbReference type="SMART" id="SM00368">
    <property type="entry name" value="LRR_RI"/>
    <property type="match status" value="7"/>
</dbReference>
<feature type="compositionally biased region" description="Basic and acidic residues" evidence="2">
    <location>
        <begin position="519"/>
        <end position="531"/>
    </location>
</feature>
<feature type="transmembrane region" description="Helical" evidence="3">
    <location>
        <begin position="55"/>
        <end position="76"/>
    </location>
</feature>
<feature type="compositionally biased region" description="Polar residues" evidence="2">
    <location>
        <begin position="544"/>
        <end position="553"/>
    </location>
</feature>
<evidence type="ECO:0000313" key="5">
    <source>
        <dbReference type="Proteomes" id="UP000002296"/>
    </source>
</evidence>
<feature type="coiled-coil region" evidence="1">
    <location>
        <begin position="591"/>
        <end position="618"/>
    </location>
</feature>
<feature type="region of interest" description="Disordered" evidence="2">
    <location>
        <begin position="491"/>
        <end position="553"/>
    </location>
</feature>
<evidence type="ECO:0000313" key="4">
    <source>
        <dbReference type="EMBL" id="EAN88477.1"/>
    </source>
</evidence>
<organism evidence="4 5">
    <name type="scientific">Trypanosoma cruzi (strain CL Brener)</name>
    <dbReference type="NCBI Taxonomy" id="353153"/>
    <lineage>
        <taxon>Eukaryota</taxon>
        <taxon>Discoba</taxon>
        <taxon>Euglenozoa</taxon>
        <taxon>Kinetoplastea</taxon>
        <taxon>Metakinetoplastina</taxon>
        <taxon>Trypanosomatida</taxon>
        <taxon>Trypanosomatidae</taxon>
        <taxon>Trypanosoma</taxon>
        <taxon>Schizotrypanum</taxon>
    </lineage>
</organism>
<dbReference type="Pfam" id="PF13516">
    <property type="entry name" value="LRR_6"/>
    <property type="match status" value="4"/>
</dbReference>
<dbReference type="Gene3D" id="3.80.10.10">
    <property type="entry name" value="Ribonuclease Inhibitor"/>
    <property type="match status" value="2"/>
</dbReference>
<feature type="compositionally biased region" description="Basic residues" evidence="2">
    <location>
        <begin position="100"/>
        <end position="109"/>
    </location>
</feature>
<dbReference type="PROSITE" id="PS51450">
    <property type="entry name" value="LRR"/>
    <property type="match status" value="1"/>
</dbReference>
<dbReference type="EMBL" id="AAHK01000880">
    <property type="protein sequence ID" value="EAN88477.1"/>
    <property type="molecule type" value="Genomic_DNA"/>
</dbReference>
<feature type="compositionally biased region" description="Polar residues" evidence="2">
    <location>
        <begin position="781"/>
        <end position="797"/>
    </location>
</feature>
<keyword evidence="3" id="KW-0472">Membrane</keyword>
<dbReference type="GeneID" id="3541074"/>
<dbReference type="InterPro" id="IPR001611">
    <property type="entry name" value="Leu-rich_rpt"/>
</dbReference>
<dbReference type="InParanoid" id="Q4D7I4"/>
<dbReference type="eggNOG" id="KOG4308">
    <property type="taxonomic scope" value="Eukaryota"/>
</dbReference>
<dbReference type="PANTHER" id="PTHR46761">
    <property type="entry name" value="RAN GTPASE-ACTIVATING PROTEIN 1"/>
    <property type="match status" value="1"/>
</dbReference>
<gene>
    <name evidence="4" type="ORF">Tc00.1047053511801.10</name>
</gene>
<protein>
    <submittedName>
        <fullName evidence="4">Uncharacterized protein</fullName>
    </submittedName>
</protein>
<dbReference type="PANTHER" id="PTHR46761:SF2">
    <property type="entry name" value="RAN GTPASE-ACTIVATING PROTEIN 1"/>
    <property type="match status" value="1"/>
</dbReference>
<accession>Q4D7I4</accession>
<feature type="region of interest" description="Disordered" evidence="2">
    <location>
        <begin position="100"/>
        <end position="119"/>
    </location>
</feature>
<feature type="compositionally biased region" description="Low complexity" evidence="2">
    <location>
        <begin position="501"/>
        <end position="511"/>
    </location>
</feature>
<dbReference type="AlphaFoldDB" id="Q4D7I4"/>
<proteinExistence type="predicted"/>
<dbReference type="GO" id="GO:0005096">
    <property type="term" value="F:GTPase activator activity"/>
    <property type="evidence" value="ECO:0007669"/>
    <property type="project" value="InterPro"/>
</dbReference>
<keyword evidence="3" id="KW-0812">Transmembrane</keyword>